<feature type="transmembrane region" description="Helical" evidence="1">
    <location>
        <begin position="54"/>
        <end position="75"/>
    </location>
</feature>
<dbReference type="Proteomes" id="UP001430637">
    <property type="component" value="Unassembled WGS sequence"/>
</dbReference>
<dbReference type="PANTHER" id="PTHR39556">
    <property type="entry name" value="PROTEIN, PUTATIVE-RELATED"/>
    <property type="match status" value="1"/>
</dbReference>
<evidence type="ECO:0000313" key="3">
    <source>
        <dbReference type="Proteomes" id="UP001430637"/>
    </source>
</evidence>
<evidence type="ECO:0000313" key="2">
    <source>
        <dbReference type="EMBL" id="MCC2199103.1"/>
    </source>
</evidence>
<comment type="caution">
    <text evidence="2">The sequence shown here is derived from an EMBL/GenBank/DDBJ whole genome shotgun (WGS) entry which is preliminary data.</text>
</comment>
<reference evidence="2" key="1">
    <citation type="submission" date="2021-10" db="EMBL/GenBank/DDBJ databases">
        <title>Anaerobic single-cell dispensing facilitates the cultivation of human gut bacteria.</title>
        <authorList>
            <person name="Afrizal A."/>
        </authorList>
    </citation>
    <scope>NUCLEOTIDE SEQUENCE</scope>
    <source>
        <strain evidence="2">CLA-AA-H233</strain>
    </source>
</reference>
<feature type="transmembrane region" description="Helical" evidence="1">
    <location>
        <begin position="167"/>
        <end position="189"/>
    </location>
</feature>
<dbReference type="Pfam" id="PF04165">
    <property type="entry name" value="DUF401"/>
    <property type="match status" value="1"/>
</dbReference>
<keyword evidence="1" id="KW-0472">Membrane</keyword>
<keyword evidence="3" id="KW-1185">Reference proteome</keyword>
<accession>A0ABS8F843</accession>
<feature type="transmembrane region" description="Helical" evidence="1">
    <location>
        <begin position="217"/>
        <end position="248"/>
    </location>
</feature>
<feature type="transmembrane region" description="Helical" evidence="1">
    <location>
        <begin position="342"/>
        <end position="364"/>
    </location>
</feature>
<feature type="transmembrane region" description="Helical" evidence="1">
    <location>
        <begin position="376"/>
        <end position="395"/>
    </location>
</feature>
<dbReference type="InterPro" id="IPR007294">
    <property type="entry name" value="DUF401"/>
</dbReference>
<feature type="transmembrane region" description="Helical" evidence="1">
    <location>
        <begin position="6"/>
        <end position="23"/>
    </location>
</feature>
<sequence length="402" mass="44765">MEVAKLGLIFCIIVVIIWLKYPLYLAMTAGILSAILLFQIPVAEALLLLGRQTIAWETIDLLLSFYVIIFLQLMMEKKGRLKNARDSFDHLLRNRRLNTIISPAIMGLLPSAAVMTICADMVDKTCEDYLDAKSKTFVSCFYRHIPEMFLPTFPVILLAMSLSGQNVGLFILSMIPLVVLACLVVYFTYLRKIPREMPPVEGKVDTGRELMALVRNLWTLILVLAIIIVGNISATFAGAFVILLNYFVDHFRKSDLKDLIVRSAEPVLLGNMYLVMLFKGVLAYTGVLGALPDFFRQFPISLPLSFFLLFFFGTIIGGSQAVVALCMPIAMTAIPDEGLPFLAMLMGAVWAAMELSPTHVCAFVAADYYHTTFADLVAKALPSVILFSALCYGYGRLLMFLF</sequence>
<keyword evidence="1" id="KW-0812">Transmembrane</keyword>
<organism evidence="2 3">
    <name type="scientific">Faecalibacterium butyricigenerans</name>
    <dbReference type="NCBI Taxonomy" id="1851427"/>
    <lineage>
        <taxon>Bacteria</taxon>
        <taxon>Bacillati</taxon>
        <taxon>Bacillota</taxon>
        <taxon>Clostridia</taxon>
        <taxon>Eubacteriales</taxon>
        <taxon>Oscillospiraceae</taxon>
        <taxon>Faecalibacterium</taxon>
    </lineage>
</organism>
<dbReference type="PANTHER" id="PTHR39556:SF1">
    <property type="entry name" value="PROTEIN, PUTATIVE-RELATED"/>
    <property type="match status" value="1"/>
</dbReference>
<dbReference type="RefSeq" id="WP_227620683.1">
    <property type="nucleotide sequence ID" value="NZ_JAJEQL010000008.1"/>
</dbReference>
<evidence type="ECO:0000256" key="1">
    <source>
        <dbReference type="SAM" id="Phobius"/>
    </source>
</evidence>
<proteinExistence type="predicted"/>
<feature type="transmembrane region" description="Helical" evidence="1">
    <location>
        <begin position="268"/>
        <end position="292"/>
    </location>
</feature>
<feature type="transmembrane region" description="Helical" evidence="1">
    <location>
        <begin position="96"/>
        <end position="117"/>
    </location>
</feature>
<feature type="transmembrane region" description="Helical" evidence="1">
    <location>
        <begin position="304"/>
        <end position="330"/>
    </location>
</feature>
<name>A0ABS8F843_9FIRM</name>
<dbReference type="EMBL" id="JAJEQL010000008">
    <property type="protein sequence ID" value="MCC2199103.1"/>
    <property type="molecule type" value="Genomic_DNA"/>
</dbReference>
<protein>
    <submittedName>
        <fullName evidence="2">DUF401 family protein</fullName>
    </submittedName>
</protein>
<gene>
    <name evidence="2" type="ORF">LKD23_04925</name>
</gene>
<keyword evidence="1" id="KW-1133">Transmembrane helix</keyword>